<proteinExistence type="predicted"/>
<protein>
    <recommendedName>
        <fullName evidence="5">Choice-of-anchor G family protein</fullName>
    </recommendedName>
</protein>
<feature type="region of interest" description="Disordered" evidence="1">
    <location>
        <begin position="36"/>
        <end position="67"/>
    </location>
</feature>
<evidence type="ECO:0000313" key="4">
    <source>
        <dbReference type="Proteomes" id="UP000708347"/>
    </source>
</evidence>
<keyword evidence="2" id="KW-1133">Transmembrane helix</keyword>
<evidence type="ECO:0008006" key="5">
    <source>
        <dbReference type="Google" id="ProtNLM"/>
    </source>
</evidence>
<evidence type="ECO:0000313" key="3">
    <source>
        <dbReference type="EMBL" id="NTY62316.1"/>
    </source>
</evidence>
<sequence>MGQQGRYSIGRVGALAIALGIGGVIFALPAAADADTGAGNSGKTTSSAGKPAPRNASKPASRVAVKPSGALTAAGRVPVDRLGTGNAPLTPVVEPLSLAVLAVTRREKIAGSAKLIDVPGRGITTGATALVPGASATASSPLGTAVRNFIDTRLPGLKPIADQLAPIVADGIQDLLSNGAIAAEVQRLVANDEIRQFVSTKISSALNSYLGVPSSVGDVVGTAAVNLVRNVLGNAGVQGALDVLANAVRPTEDQYAAITAGLAANNIAPLSTYLKSIVANSSGEIATFLSNATVQATLASATSQAVIDLTTGPAVSAWLGDVAGGWVSDALGGGAAATGIGDAVGNAVQGLLSNTNAMQGLATVAGAAVTNLLSTPGVPAAVADFITQFGTAALGGTNWIDALDVAWQGLIADSAFRSALGPAAGSAVYSLATNSDVVAALASTVTGLVNDVAGNAAVRAYLGDVFGPEYGPTVVATLADPASAAQLAATAGAVITSFLGQAGVAAALSATADQIVTALLAGVSFTDALQYGLQSLVADADIVAAFNATVPEALQGVLKAPAVRNVVSDLAQGVVAGLLDKTPLNTQAVGQVTKAAVDAFVANPAAQNLIGDLAGDLLNGTSATELVNTVVAQVVKSQALQIALGQAAGQGIGALLGDNPIAVAVGQLVGVGAAAFLVFAFGAANLFGLTGGLTAAAAVPTGNSFLLIPLPAV</sequence>
<evidence type="ECO:0000256" key="2">
    <source>
        <dbReference type="SAM" id="Phobius"/>
    </source>
</evidence>
<keyword evidence="4" id="KW-1185">Reference proteome</keyword>
<evidence type="ECO:0000256" key="1">
    <source>
        <dbReference type="SAM" id="MobiDB-lite"/>
    </source>
</evidence>
<reference evidence="3 4" key="1">
    <citation type="submission" date="2019-05" db="EMBL/GenBank/DDBJ databases">
        <title>Mycolicibacterium sphagni ENV482 genome assembly.</title>
        <authorList>
            <person name="Chen W."/>
            <person name="Faulkner N.W."/>
            <person name="Hyman M.R."/>
        </authorList>
    </citation>
    <scope>NUCLEOTIDE SEQUENCE [LARGE SCALE GENOMIC DNA]</scope>
    <source>
        <strain evidence="3 4">ENV482</strain>
    </source>
</reference>
<gene>
    <name evidence="3" type="ORF">FEG63_22515</name>
</gene>
<dbReference type="RefSeq" id="WP_174400034.1">
    <property type="nucleotide sequence ID" value="NZ_VBSB01000015.1"/>
</dbReference>
<name>A0ABX2JX51_9MYCO</name>
<keyword evidence="2" id="KW-0472">Membrane</keyword>
<comment type="caution">
    <text evidence="3">The sequence shown here is derived from an EMBL/GenBank/DDBJ whole genome shotgun (WGS) entry which is preliminary data.</text>
</comment>
<organism evidence="3 4">
    <name type="scientific">Mycolicibacterium sphagni</name>
    <dbReference type="NCBI Taxonomy" id="1786"/>
    <lineage>
        <taxon>Bacteria</taxon>
        <taxon>Bacillati</taxon>
        <taxon>Actinomycetota</taxon>
        <taxon>Actinomycetes</taxon>
        <taxon>Mycobacteriales</taxon>
        <taxon>Mycobacteriaceae</taxon>
        <taxon>Mycolicibacterium</taxon>
    </lineage>
</organism>
<dbReference type="EMBL" id="VBSB01000015">
    <property type="protein sequence ID" value="NTY62316.1"/>
    <property type="molecule type" value="Genomic_DNA"/>
</dbReference>
<dbReference type="Proteomes" id="UP000708347">
    <property type="component" value="Unassembled WGS sequence"/>
</dbReference>
<keyword evidence="2" id="KW-0812">Transmembrane</keyword>
<accession>A0ABX2JX51</accession>
<feature type="transmembrane region" description="Helical" evidence="2">
    <location>
        <begin position="12"/>
        <end position="32"/>
    </location>
</feature>